<proteinExistence type="predicted"/>
<dbReference type="Proteomes" id="UP001305779">
    <property type="component" value="Unassembled WGS sequence"/>
</dbReference>
<gene>
    <name evidence="1" type="ORF">PRZ48_003666</name>
</gene>
<dbReference type="Pfam" id="PF20174">
    <property type="entry name" value="DUF6540"/>
    <property type="match status" value="1"/>
</dbReference>
<dbReference type="EMBL" id="JAXOVC010000002">
    <property type="protein sequence ID" value="KAK4505701.1"/>
    <property type="molecule type" value="Genomic_DNA"/>
</dbReference>
<organism evidence="1 2">
    <name type="scientific">Zasmidium cellare</name>
    <name type="common">Wine cellar mold</name>
    <name type="synonym">Racodium cellare</name>
    <dbReference type="NCBI Taxonomy" id="395010"/>
    <lineage>
        <taxon>Eukaryota</taxon>
        <taxon>Fungi</taxon>
        <taxon>Dikarya</taxon>
        <taxon>Ascomycota</taxon>
        <taxon>Pezizomycotina</taxon>
        <taxon>Dothideomycetes</taxon>
        <taxon>Dothideomycetidae</taxon>
        <taxon>Mycosphaerellales</taxon>
        <taxon>Mycosphaerellaceae</taxon>
        <taxon>Zasmidium</taxon>
    </lineage>
</organism>
<accession>A0ABR0EX88</accession>
<keyword evidence="2" id="KW-1185">Reference proteome</keyword>
<dbReference type="InterPro" id="IPR046670">
    <property type="entry name" value="DUF6540"/>
</dbReference>
<protein>
    <submittedName>
        <fullName evidence="1">Uncharacterized protein</fullName>
    </submittedName>
</protein>
<evidence type="ECO:0000313" key="2">
    <source>
        <dbReference type="Proteomes" id="UP001305779"/>
    </source>
</evidence>
<sequence>MSTSSSEQTPIYIAKWRLRPRERGRKHMAVFIPNPKHKAIDPSDTSQECLGTLLQVQGSPLAGFTHNIKRNWHRQKTPDVESVQLLVRVDAPCVPEPKTMEYLDEDTTPNGTLDQIALSVRPPGVSQPLWDPNVIFDCQDWVYDFFVRLSQRRIVRTAVLDTLRTLQDEKTALMPKPGSSMTPVQPITASVAGVAEPRASRGVYSNPEWDGERGAFRRYDHTSQRWEYRDQAGVWRPVD</sequence>
<name>A0ABR0EX88_ZASCE</name>
<comment type="caution">
    <text evidence="1">The sequence shown here is derived from an EMBL/GenBank/DDBJ whole genome shotgun (WGS) entry which is preliminary data.</text>
</comment>
<evidence type="ECO:0000313" key="1">
    <source>
        <dbReference type="EMBL" id="KAK4505701.1"/>
    </source>
</evidence>
<reference evidence="1 2" key="1">
    <citation type="journal article" date="2023" name="G3 (Bethesda)">
        <title>A chromosome-level genome assembly of Zasmidium syzygii isolated from banana leaves.</title>
        <authorList>
            <person name="van Westerhoven A.C."/>
            <person name="Mehrabi R."/>
            <person name="Talebi R."/>
            <person name="Steentjes M.B.F."/>
            <person name="Corcolon B."/>
            <person name="Chong P.A."/>
            <person name="Kema G.H.J."/>
            <person name="Seidl M.F."/>
        </authorList>
    </citation>
    <scope>NUCLEOTIDE SEQUENCE [LARGE SCALE GENOMIC DNA]</scope>
    <source>
        <strain evidence="1 2">P124</strain>
    </source>
</reference>